<dbReference type="EMBL" id="BSST01000001">
    <property type="protein sequence ID" value="GLX76902.1"/>
    <property type="molecule type" value="Genomic_DNA"/>
</dbReference>
<feature type="chain" id="PRO_5046730824" evidence="1">
    <location>
        <begin position="30"/>
        <end position="119"/>
    </location>
</feature>
<proteinExistence type="predicted"/>
<gene>
    <name evidence="2" type="ORF">tinsulaeT_02420</name>
</gene>
<keyword evidence="3" id="KW-1185">Reference proteome</keyword>
<dbReference type="Proteomes" id="UP001157186">
    <property type="component" value="Unassembled WGS sequence"/>
</dbReference>
<comment type="caution">
    <text evidence="2">The sequence shown here is derived from an EMBL/GenBank/DDBJ whole genome shotgun (WGS) entry which is preliminary data.</text>
</comment>
<evidence type="ECO:0000256" key="1">
    <source>
        <dbReference type="SAM" id="SignalP"/>
    </source>
</evidence>
<evidence type="ECO:0000313" key="3">
    <source>
        <dbReference type="Proteomes" id="UP001157186"/>
    </source>
</evidence>
<accession>A0ABQ6GLU4</accession>
<name>A0ABQ6GLU4_9GAMM</name>
<keyword evidence="1" id="KW-0732">Signal</keyword>
<dbReference type="RefSeq" id="WP_284242692.1">
    <property type="nucleotide sequence ID" value="NZ_BSST01000001.1"/>
</dbReference>
<reference evidence="2 3" key="1">
    <citation type="submission" date="2023-03" db="EMBL/GenBank/DDBJ databases">
        <title>Draft genome sequence of Thalassotalea insulae KCTC 62186T.</title>
        <authorList>
            <person name="Sawabe T."/>
        </authorList>
    </citation>
    <scope>NUCLEOTIDE SEQUENCE [LARGE SCALE GENOMIC DNA]</scope>
    <source>
        <strain evidence="2 3">KCTC 62186</strain>
    </source>
</reference>
<protein>
    <submittedName>
        <fullName evidence="2">Uncharacterized protein</fullName>
    </submittedName>
</protein>
<evidence type="ECO:0000313" key="2">
    <source>
        <dbReference type="EMBL" id="GLX76902.1"/>
    </source>
</evidence>
<organism evidence="2 3">
    <name type="scientific">Thalassotalea insulae</name>
    <dbReference type="NCBI Taxonomy" id="2056778"/>
    <lineage>
        <taxon>Bacteria</taxon>
        <taxon>Pseudomonadati</taxon>
        <taxon>Pseudomonadota</taxon>
        <taxon>Gammaproteobacteria</taxon>
        <taxon>Alteromonadales</taxon>
        <taxon>Colwelliaceae</taxon>
        <taxon>Thalassotalea</taxon>
    </lineage>
</organism>
<sequence length="119" mass="13699">MRNITKQMITSSTNLLLVIAIAISASASAEQSPENFTIAYLDDAKLFAEFTDELPAVINYFTQHNEQEIIDFYQQKYGEPSRSEMKRGRLTLYFNKDNQALRVIISKQGNRYQVDALRQ</sequence>
<feature type="signal peptide" evidence="1">
    <location>
        <begin position="1"/>
        <end position="29"/>
    </location>
</feature>